<protein>
    <recommendedName>
        <fullName evidence="4">Zinc finger GRF-type domain-containing protein</fullName>
    </recommendedName>
</protein>
<dbReference type="Proteomes" id="UP000298652">
    <property type="component" value="Chromosome 7"/>
</dbReference>
<evidence type="ECO:0008006" key="4">
    <source>
        <dbReference type="Google" id="ProtNLM"/>
    </source>
</evidence>
<evidence type="ECO:0000256" key="1">
    <source>
        <dbReference type="SAM" id="MobiDB-lite"/>
    </source>
</evidence>
<keyword evidence="3" id="KW-1185">Reference proteome</keyword>
<feature type="region of interest" description="Disordered" evidence="1">
    <location>
        <begin position="134"/>
        <end position="185"/>
    </location>
</feature>
<name>A0A4U6TKL4_SETVI</name>
<accession>A0A4U6TKL4</accession>
<dbReference type="EMBL" id="CM016558">
    <property type="protein sequence ID" value="TKW03020.1"/>
    <property type="molecule type" value="Genomic_DNA"/>
</dbReference>
<reference evidence="2" key="1">
    <citation type="submission" date="2019-03" db="EMBL/GenBank/DDBJ databases">
        <title>WGS assembly of Setaria viridis.</title>
        <authorList>
            <person name="Huang P."/>
            <person name="Jenkins J."/>
            <person name="Grimwood J."/>
            <person name="Barry K."/>
            <person name="Healey A."/>
            <person name="Mamidi S."/>
            <person name="Sreedasyam A."/>
            <person name="Shu S."/>
            <person name="Feldman M."/>
            <person name="Wu J."/>
            <person name="Yu Y."/>
            <person name="Chen C."/>
            <person name="Johnson J."/>
            <person name="Rokhsar D."/>
            <person name="Baxter I."/>
            <person name="Schmutz J."/>
            <person name="Brutnell T."/>
            <person name="Kellogg E."/>
        </authorList>
    </citation>
    <scope>NUCLEOTIDE SEQUENCE [LARGE SCALE GENOMIC DNA]</scope>
</reference>
<sequence>MMPWRQERDGVPPWNELPKCHCGFRAWLQVCEDNRPRRKRGCRFFKCPDNEDNFMACTLMEWIDALWPRQLETKAQYYGRMEAAQDTACAVRLEEERRVRQREIRLKGKVDQLQRRREELGAREATLKRQEEEFEARQAQLLEEEERQKKMKQQEAESSSKTSSKGKLPRFTQYNVTCPPPIYIT</sequence>
<evidence type="ECO:0000313" key="2">
    <source>
        <dbReference type="EMBL" id="TKW03020.1"/>
    </source>
</evidence>
<organism evidence="2 3">
    <name type="scientific">Setaria viridis</name>
    <name type="common">Green bristlegrass</name>
    <name type="synonym">Setaria italica subsp. viridis</name>
    <dbReference type="NCBI Taxonomy" id="4556"/>
    <lineage>
        <taxon>Eukaryota</taxon>
        <taxon>Viridiplantae</taxon>
        <taxon>Streptophyta</taxon>
        <taxon>Embryophyta</taxon>
        <taxon>Tracheophyta</taxon>
        <taxon>Spermatophyta</taxon>
        <taxon>Magnoliopsida</taxon>
        <taxon>Liliopsida</taxon>
        <taxon>Poales</taxon>
        <taxon>Poaceae</taxon>
        <taxon>PACMAD clade</taxon>
        <taxon>Panicoideae</taxon>
        <taxon>Panicodae</taxon>
        <taxon>Paniceae</taxon>
        <taxon>Cenchrinae</taxon>
        <taxon>Setaria</taxon>
    </lineage>
</organism>
<feature type="compositionally biased region" description="Basic and acidic residues" evidence="1">
    <location>
        <begin position="146"/>
        <end position="155"/>
    </location>
</feature>
<evidence type="ECO:0000313" key="3">
    <source>
        <dbReference type="Proteomes" id="UP000298652"/>
    </source>
</evidence>
<proteinExistence type="predicted"/>
<dbReference type="Gramene" id="TKW03020">
    <property type="protein sequence ID" value="TKW03020"/>
    <property type="gene ID" value="SEVIR_7G042000v2"/>
</dbReference>
<dbReference type="AlphaFoldDB" id="A0A4U6TKL4"/>
<gene>
    <name evidence="2" type="ORF">SEVIR_7G042000v2</name>
</gene>